<reference evidence="1 2" key="1">
    <citation type="journal article" date="2012" name="BMC Genomics">
        <title>Comparative genomics of the white-rot fungi, Phanerochaete carnosa and P. chrysosporium, to elucidate the genetic basis of the distinct wood types they colonize.</title>
        <authorList>
            <person name="Suzuki H."/>
            <person name="MacDonald J."/>
            <person name="Syed K."/>
            <person name="Salamov A."/>
            <person name="Hori C."/>
            <person name="Aerts A."/>
            <person name="Henrissat B."/>
            <person name="Wiebenga A."/>
            <person name="vanKuyk P.A."/>
            <person name="Barry K."/>
            <person name="Lindquist E."/>
            <person name="LaButti K."/>
            <person name="Lapidus A."/>
            <person name="Lucas S."/>
            <person name="Coutinho P."/>
            <person name="Gong Y."/>
            <person name="Samejima M."/>
            <person name="Mahadevan R."/>
            <person name="Abou-Zaid M."/>
            <person name="de Vries R.P."/>
            <person name="Igarashi K."/>
            <person name="Yadav J.S."/>
            <person name="Grigoriev I.V."/>
            <person name="Master E.R."/>
        </authorList>
    </citation>
    <scope>NUCLEOTIDE SEQUENCE [LARGE SCALE GENOMIC DNA]</scope>
    <source>
        <strain evidence="1 2">HHB-10118-sp</strain>
    </source>
</reference>
<evidence type="ECO:0000313" key="2">
    <source>
        <dbReference type="Proteomes" id="UP000008370"/>
    </source>
</evidence>
<name>K5W7Z6_PHACS</name>
<dbReference type="GeneID" id="18915069"/>
<dbReference type="HOGENOM" id="CLU_2729237_0_0_1"/>
<keyword evidence="2" id="KW-1185">Reference proteome</keyword>
<dbReference type="EMBL" id="JH930469">
    <property type="protein sequence ID" value="EKM60073.1"/>
    <property type="molecule type" value="Genomic_DNA"/>
</dbReference>
<organism evidence="1 2">
    <name type="scientific">Phanerochaete carnosa (strain HHB-10118-sp)</name>
    <name type="common">White-rot fungus</name>
    <name type="synonym">Peniophora carnosa</name>
    <dbReference type="NCBI Taxonomy" id="650164"/>
    <lineage>
        <taxon>Eukaryota</taxon>
        <taxon>Fungi</taxon>
        <taxon>Dikarya</taxon>
        <taxon>Basidiomycota</taxon>
        <taxon>Agaricomycotina</taxon>
        <taxon>Agaricomycetes</taxon>
        <taxon>Polyporales</taxon>
        <taxon>Phanerochaetaceae</taxon>
        <taxon>Phanerochaete</taxon>
    </lineage>
</organism>
<gene>
    <name evidence="1" type="ORF">PHACADRAFT_250942</name>
</gene>
<dbReference type="AlphaFoldDB" id="K5W7Z6"/>
<dbReference type="Proteomes" id="UP000008370">
    <property type="component" value="Unassembled WGS sequence"/>
</dbReference>
<dbReference type="RefSeq" id="XP_007392620.1">
    <property type="nucleotide sequence ID" value="XM_007392558.1"/>
</dbReference>
<evidence type="ECO:0000313" key="1">
    <source>
        <dbReference type="EMBL" id="EKM60073.1"/>
    </source>
</evidence>
<feature type="non-terminal residue" evidence="1">
    <location>
        <position position="73"/>
    </location>
</feature>
<dbReference type="InParanoid" id="K5W7Z6"/>
<sequence length="73" mass="8202">MRNPHPIYRPRRISTPRALSRYLDLKHAGLASAPPPRVPYLIDFAMGALTRSAPDRVDCEPVVSPRQAPRSQL</sequence>
<protein>
    <submittedName>
        <fullName evidence="1">Uncharacterized protein</fullName>
    </submittedName>
</protein>
<proteinExistence type="predicted"/>
<accession>K5W7Z6</accession>
<dbReference type="KEGG" id="pco:PHACADRAFT_250942"/>